<keyword evidence="7" id="KW-0282">Flagellum</keyword>
<dbReference type="SUPFAM" id="SSF64518">
    <property type="entry name" value="Phase 1 flagellin"/>
    <property type="match status" value="1"/>
</dbReference>
<feature type="domain" description="Flagellin N-terminal" evidence="5">
    <location>
        <begin position="3"/>
        <end position="139"/>
    </location>
</feature>
<dbReference type="RefSeq" id="WP_283444912.1">
    <property type="nucleotide sequence ID" value="NZ_FXUL01000026.1"/>
</dbReference>
<evidence type="ECO:0000313" key="7">
    <source>
        <dbReference type="EMBL" id="SMP77287.1"/>
    </source>
</evidence>
<dbReference type="InterPro" id="IPR013384">
    <property type="entry name" value="Flagell_FlgL"/>
</dbReference>
<comment type="caution">
    <text evidence="7">The sequence shown here is derived from an EMBL/GenBank/DDBJ whole genome shotgun (WGS) entry which is preliminary data.</text>
</comment>
<dbReference type="Proteomes" id="UP001158049">
    <property type="component" value="Unassembled WGS sequence"/>
</dbReference>
<reference evidence="7 8" key="1">
    <citation type="submission" date="2017-05" db="EMBL/GenBank/DDBJ databases">
        <authorList>
            <person name="Varghese N."/>
            <person name="Submissions S."/>
        </authorList>
    </citation>
    <scope>NUCLEOTIDE SEQUENCE [LARGE SCALE GENOMIC DNA]</scope>
    <source>
        <strain evidence="7 8">DSM 26001</strain>
    </source>
</reference>
<dbReference type="InterPro" id="IPR001029">
    <property type="entry name" value="Flagellin_N"/>
</dbReference>
<evidence type="ECO:0000259" key="5">
    <source>
        <dbReference type="Pfam" id="PF00669"/>
    </source>
</evidence>
<keyword evidence="7" id="KW-0966">Cell projection</keyword>
<dbReference type="InterPro" id="IPR001492">
    <property type="entry name" value="Flagellin"/>
</dbReference>
<dbReference type="Gene3D" id="1.20.1330.10">
    <property type="entry name" value="f41 fragment of flagellin, N-terminal domain"/>
    <property type="match status" value="2"/>
</dbReference>
<evidence type="ECO:0000256" key="1">
    <source>
        <dbReference type="ARBA" id="ARBA00004365"/>
    </source>
</evidence>
<sequence length="402" mass="42242">MRISTSSMYANSVNRMNDNQSQLSRIQQQLATGLRILTPSDDPLGAAKSLDLTHGQAMNAQNADSRISAKNALSVQEGVLQSATELIQDVRAKVVAAGNGTLSDADRKTFAIEMRSRMEELTGLANSVDGAGNYLFAGFKDDAAPFSGNGGTVSYNGDSGQKLLQVGTARQLASNDAGDAVFMNVPAKSVFQSSTSGTGGATLSSVTVTDKSHAKAGHQYEVAFSNGGTTYTMFDVTSDPNKASPVASGPYVSGQPIQAAGMEMTIAGTAVDNDTVTISPVRNQSMFKTLDDVINLLETPVSGTTDGAAKLRYGMQVAGDNMDSALDHILAVRASSGARLQEIESLDDEGSARDLNYASQLSGIRDLDYVKAISDLTQKQTILQASQQSFAKVSGLSLFNYI</sequence>
<accession>A0ABY1QRP4</accession>
<protein>
    <submittedName>
        <fullName evidence="7">Flagellar hook-associated protein 3 FlgL</fullName>
    </submittedName>
</protein>
<dbReference type="Pfam" id="PF00700">
    <property type="entry name" value="Flagellin_C"/>
    <property type="match status" value="1"/>
</dbReference>
<dbReference type="InterPro" id="IPR046358">
    <property type="entry name" value="Flagellin_C"/>
</dbReference>
<keyword evidence="8" id="KW-1185">Reference proteome</keyword>
<evidence type="ECO:0000259" key="6">
    <source>
        <dbReference type="Pfam" id="PF00700"/>
    </source>
</evidence>
<evidence type="ECO:0000313" key="8">
    <source>
        <dbReference type="Proteomes" id="UP001158049"/>
    </source>
</evidence>
<gene>
    <name evidence="7" type="ORF">SAMN06295970_12645</name>
</gene>
<dbReference type="PANTHER" id="PTHR42792">
    <property type="entry name" value="FLAGELLIN"/>
    <property type="match status" value="1"/>
</dbReference>
<comment type="subcellular location">
    <subcellularLocation>
        <location evidence="1">Bacterial flagellum</location>
    </subcellularLocation>
    <subcellularLocation>
        <location evidence="2">Secreted</location>
    </subcellularLocation>
</comment>
<organism evidence="7 8">
    <name type="scientific">Noviherbaspirillum suwonense</name>
    <dbReference type="NCBI Taxonomy" id="1224511"/>
    <lineage>
        <taxon>Bacteria</taxon>
        <taxon>Pseudomonadati</taxon>
        <taxon>Pseudomonadota</taxon>
        <taxon>Betaproteobacteria</taxon>
        <taxon>Burkholderiales</taxon>
        <taxon>Oxalobacteraceae</taxon>
        <taxon>Noviherbaspirillum</taxon>
    </lineage>
</organism>
<feature type="domain" description="Flagellin C-terminal" evidence="6">
    <location>
        <begin position="321"/>
        <end position="401"/>
    </location>
</feature>
<keyword evidence="4" id="KW-0975">Bacterial flagellum</keyword>
<dbReference type="Pfam" id="PF00669">
    <property type="entry name" value="Flagellin_N"/>
    <property type="match status" value="1"/>
</dbReference>
<evidence type="ECO:0000256" key="4">
    <source>
        <dbReference type="ARBA" id="ARBA00023143"/>
    </source>
</evidence>
<keyword evidence="7" id="KW-0969">Cilium</keyword>
<name>A0ABY1QRP4_9BURK</name>
<proteinExistence type="inferred from homology"/>
<dbReference type="EMBL" id="FXUL01000026">
    <property type="protein sequence ID" value="SMP77287.1"/>
    <property type="molecule type" value="Genomic_DNA"/>
</dbReference>
<evidence type="ECO:0000256" key="3">
    <source>
        <dbReference type="ARBA" id="ARBA00005709"/>
    </source>
</evidence>
<evidence type="ECO:0000256" key="2">
    <source>
        <dbReference type="ARBA" id="ARBA00004613"/>
    </source>
</evidence>
<dbReference type="PANTHER" id="PTHR42792:SF1">
    <property type="entry name" value="FLAGELLAR HOOK-ASSOCIATED PROTEIN 3"/>
    <property type="match status" value="1"/>
</dbReference>
<comment type="similarity">
    <text evidence="3">Belongs to the bacterial flagellin family.</text>
</comment>
<dbReference type="NCBIfam" id="TIGR02550">
    <property type="entry name" value="flagell_flgL"/>
    <property type="match status" value="1"/>
</dbReference>